<dbReference type="InterPro" id="IPR005119">
    <property type="entry name" value="LysR_subst-bd"/>
</dbReference>
<dbReference type="Gene3D" id="3.40.190.290">
    <property type="match status" value="1"/>
</dbReference>
<dbReference type="PANTHER" id="PTHR30537:SF35">
    <property type="entry name" value="TRANSCRIPTIONAL REGULATORY PROTEIN"/>
    <property type="match status" value="1"/>
</dbReference>
<dbReference type="InterPro" id="IPR058163">
    <property type="entry name" value="LysR-type_TF_proteobact-type"/>
</dbReference>
<dbReference type="SUPFAM" id="SSF53850">
    <property type="entry name" value="Periplasmic binding protein-like II"/>
    <property type="match status" value="1"/>
</dbReference>
<dbReference type="EMBL" id="WQNE01000001">
    <property type="protein sequence ID" value="MVT71984.1"/>
    <property type="molecule type" value="Genomic_DNA"/>
</dbReference>
<sequence>MDTILNIKAFLLVAETGSLTAAARQLGVVPSVITKRINRLEDQMRVRLLQRSTRRITLTPDGEMRLPRLRAAVGQLDSIFRESELSSAEIEGHLRIKSPTTIAIVSLGEVLTNFQLAHPKVSIELVMLDRSVNPVEEGFDIAIGALPTSYPGVIDEPLSAYPRVLCAAPAYLARYGEPSHPRDLVQHDCLTFATTGLSWGFESRRGLINIEIKARLSANDSQLLLRAALAGMGIARLAAHIVRPALSSGQLVRILPDYPVPEFWIKALVPRNRAERPAVRSLIEALKAHFALSPTLAS</sequence>
<evidence type="ECO:0000313" key="7">
    <source>
        <dbReference type="EMBL" id="MVT71984.1"/>
    </source>
</evidence>
<dbReference type="PANTHER" id="PTHR30537">
    <property type="entry name" value="HTH-TYPE TRANSCRIPTIONAL REGULATOR"/>
    <property type="match status" value="1"/>
</dbReference>
<keyword evidence="3" id="KW-0805">Transcription regulation</keyword>
<keyword evidence="8" id="KW-1185">Reference proteome</keyword>
<evidence type="ECO:0000256" key="1">
    <source>
        <dbReference type="ARBA" id="ARBA00003502"/>
    </source>
</evidence>
<dbReference type="InterPro" id="IPR000847">
    <property type="entry name" value="LysR_HTH_N"/>
</dbReference>
<dbReference type="GO" id="GO:0003700">
    <property type="term" value="F:DNA-binding transcription factor activity"/>
    <property type="evidence" value="ECO:0007669"/>
    <property type="project" value="InterPro"/>
</dbReference>
<dbReference type="GO" id="GO:0006351">
    <property type="term" value="P:DNA-templated transcription"/>
    <property type="evidence" value="ECO:0007669"/>
    <property type="project" value="TreeGrafter"/>
</dbReference>
<comment type="caution">
    <text evidence="7">The sequence shown here is derived from an EMBL/GenBank/DDBJ whole genome shotgun (WGS) entry which is preliminary data.</text>
</comment>
<evidence type="ECO:0000313" key="8">
    <source>
        <dbReference type="Proteomes" id="UP000449969"/>
    </source>
</evidence>
<dbReference type="PROSITE" id="PS50931">
    <property type="entry name" value="HTH_LYSR"/>
    <property type="match status" value="1"/>
</dbReference>
<evidence type="ECO:0000256" key="2">
    <source>
        <dbReference type="ARBA" id="ARBA00009437"/>
    </source>
</evidence>
<keyword evidence="5" id="KW-0804">Transcription</keyword>
<comment type="similarity">
    <text evidence="2">Belongs to the LysR transcriptional regulatory family.</text>
</comment>
<dbReference type="RefSeq" id="WP_254125359.1">
    <property type="nucleotide sequence ID" value="NZ_JANADL010000009.1"/>
</dbReference>
<dbReference type="Proteomes" id="UP000449969">
    <property type="component" value="Unassembled WGS sequence"/>
</dbReference>
<feature type="domain" description="HTH lysR-type" evidence="6">
    <location>
        <begin position="1"/>
        <end position="59"/>
    </location>
</feature>
<keyword evidence="4" id="KW-0238">DNA-binding</keyword>
<dbReference type="Gene3D" id="1.10.10.10">
    <property type="entry name" value="Winged helix-like DNA-binding domain superfamily/Winged helix DNA-binding domain"/>
    <property type="match status" value="1"/>
</dbReference>
<protein>
    <submittedName>
        <fullName evidence="7">LysR family transcriptional regulator</fullName>
    </submittedName>
</protein>
<dbReference type="FunFam" id="1.10.10.10:FF:000001">
    <property type="entry name" value="LysR family transcriptional regulator"/>
    <property type="match status" value="1"/>
</dbReference>
<dbReference type="GO" id="GO:0043565">
    <property type="term" value="F:sequence-specific DNA binding"/>
    <property type="evidence" value="ECO:0007669"/>
    <property type="project" value="TreeGrafter"/>
</dbReference>
<dbReference type="InterPro" id="IPR036388">
    <property type="entry name" value="WH-like_DNA-bd_sf"/>
</dbReference>
<dbReference type="AlphaFoldDB" id="A0A844T7G6"/>
<dbReference type="Pfam" id="PF00126">
    <property type="entry name" value="HTH_1"/>
    <property type="match status" value="1"/>
</dbReference>
<evidence type="ECO:0000256" key="5">
    <source>
        <dbReference type="ARBA" id="ARBA00023163"/>
    </source>
</evidence>
<reference evidence="7 8" key="1">
    <citation type="submission" date="2019-12" db="EMBL/GenBank/DDBJ databases">
        <title>Draft genome sequences Bradyrhizobium cajani AMBPC1010, Bradyrhizobium pachyrhizi AMBPC1040 and Bradyrhizobium yuanmingense ALSPC3051, three plant growth promoting strains isolated from nodules of Cajanus cajan L. in Dominican Republic.</title>
        <authorList>
            <person name="Flores-Felix J.D."/>
            <person name="Araujo J."/>
            <person name="Diaz-Alcantara C."/>
            <person name="Gonzalez-Andres F."/>
            <person name="Velazquez E."/>
        </authorList>
    </citation>
    <scope>NUCLEOTIDE SEQUENCE [LARGE SCALE GENOMIC DNA]</scope>
    <source>
        <strain evidence="7 8">1010</strain>
    </source>
</reference>
<dbReference type="InterPro" id="IPR036390">
    <property type="entry name" value="WH_DNA-bd_sf"/>
</dbReference>
<evidence type="ECO:0000259" key="6">
    <source>
        <dbReference type="PROSITE" id="PS50931"/>
    </source>
</evidence>
<dbReference type="CDD" id="cd08422">
    <property type="entry name" value="PBP2_CrgA_like"/>
    <property type="match status" value="1"/>
</dbReference>
<name>A0A844T7G6_9BRAD</name>
<dbReference type="SUPFAM" id="SSF46785">
    <property type="entry name" value="Winged helix' DNA-binding domain"/>
    <property type="match status" value="1"/>
</dbReference>
<evidence type="ECO:0000256" key="4">
    <source>
        <dbReference type="ARBA" id="ARBA00023125"/>
    </source>
</evidence>
<evidence type="ECO:0000256" key="3">
    <source>
        <dbReference type="ARBA" id="ARBA00023015"/>
    </source>
</evidence>
<proteinExistence type="inferred from homology"/>
<comment type="function">
    <text evidence="1">NodD regulates the expression of the nodABCFE genes which encode other nodulation proteins. NodD is also a negative regulator of its own expression. Binds flavonoids as inducers.</text>
</comment>
<gene>
    <name evidence="7" type="ORF">GPL20_02470</name>
</gene>
<accession>A0A844T7G6</accession>
<organism evidence="7 8">
    <name type="scientific">Bradyrhizobium cajani</name>
    <dbReference type="NCBI Taxonomy" id="1928661"/>
    <lineage>
        <taxon>Bacteria</taxon>
        <taxon>Pseudomonadati</taxon>
        <taxon>Pseudomonadota</taxon>
        <taxon>Alphaproteobacteria</taxon>
        <taxon>Hyphomicrobiales</taxon>
        <taxon>Nitrobacteraceae</taxon>
        <taxon>Bradyrhizobium</taxon>
    </lineage>
</organism>
<dbReference type="Pfam" id="PF03466">
    <property type="entry name" value="LysR_substrate"/>
    <property type="match status" value="1"/>
</dbReference>